<organism evidence="1 2">
    <name type="scientific">Aquamicrobium segne</name>
    <dbReference type="NCBI Taxonomy" id="469547"/>
    <lineage>
        <taxon>Bacteria</taxon>
        <taxon>Pseudomonadati</taxon>
        <taxon>Pseudomonadota</taxon>
        <taxon>Alphaproteobacteria</taxon>
        <taxon>Hyphomicrobiales</taxon>
        <taxon>Phyllobacteriaceae</taxon>
        <taxon>Aquamicrobium</taxon>
    </lineage>
</organism>
<accession>A0ABW0GU57</accession>
<keyword evidence="2" id="KW-1185">Reference proteome</keyword>
<protein>
    <submittedName>
        <fullName evidence="1">Uncharacterized protein</fullName>
    </submittedName>
</protein>
<name>A0ABW0GU57_9HYPH</name>
<dbReference type="Gene3D" id="2.60.40.2700">
    <property type="match status" value="1"/>
</dbReference>
<reference evidence="2" key="1">
    <citation type="journal article" date="2019" name="Int. J. Syst. Evol. Microbiol.">
        <title>The Global Catalogue of Microorganisms (GCM) 10K type strain sequencing project: providing services to taxonomists for standard genome sequencing and annotation.</title>
        <authorList>
            <consortium name="The Broad Institute Genomics Platform"/>
            <consortium name="The Broad Institute Genome Sequencing Center for Infectious Disease"/>
            <person name="Wu L."/>
            <person name="Ma J."/>
        </authorList>
    </citation>
    <scope>NUCLEOTIDE SEQUENCE [LARGE SCALE GENOMIC DNA]</scope>
    <source>
        <strain evidence="2">CGMCC 4.1415</strain>
    </source>
</reference>
<evidence type="ECO:0000313" key="2">
    <source>
        <dbReference type="Proteomes" id="UP001596016"/>
    </source>
</evidence>
<evidence type="ECO:0000313" key="1">
    <source>
        <dbReference type="EMBL" id="MFC5385191.1"/>
    </source>
</evidence>
<dbReference type="EMBL" id="JBHSLL010000012">
    <property type="protein sequence ID" value="MFC5385191.1"/>
    <property type="molecule type" value="Genomic_DNA"/>
</dbReference>
<proteinExistence type="predicted"/>
<sequence>MAINANKNSRLFISPTPVVPDTINAMDDGTAISFFQAINDWIEVEEIEDLGTAGDTSEAITFTAINNSRARKLKGPKDAGTQSVVVGRDPLDDGQEALIAAEATDYNYAFKLVLNDARSPTHSKSEMYYAGMVMSKATNLGNVSNVVRRNFDVGINTGVYEVLSDSLAAPVNTLLPSISGVVQQGETLTALTGVWSNDPTSFTYQWQEDDSGWADISGATGKTFVPAAGQVGNPLRVVVTAINGAGSTSATSGATADTLAE</sequence>
<dbReference type="Proteomes" id="UP001596016">
    <property type="component" value="Unassembled WGS sequence"/>
</dbReference>
<dbReference type="RefSeq" id="WP_378228085.1">
    <property type="nucleotide sequence ID" value="NZ_JBHSLL010000012.1"/>
</dbReference>
<comment type="caution">
    <text evidence="1">The sequence shown here is derived from an EMBL/GenBank/DDBJ whole genome shotgun (WGS) entry which is preliminary data.</text>
</comment>
<gene>
    <name evidence="1" type="ORF">ACFPLB_04325</name>
</gene>
<dbReference type="Gene3D" id="4.10.410.40">
    <property type="match status" value="1"/>
</dbReference>